<keyword evidence="2" id="KW-1185">Reference proteome</keyword>
<reference evidence="2" key="1">
    <citation type="submission" date="2024-04" db="EMBL/GenBank/DDBJ databases">
        <title>Salinicola lusitanus LLJ914,a marine bacterium isolated from the Okinawa Trough.</title>
        <authorList>
            <person name="Li J."/>
        </authorList>
    </citation>
    <scope>NUCLEOTIDE SEQUENCE [LARGE SCALE GENOMIC DNA]</scope>
</reference>
<organism evidence="1 2">
    <name type="scientific">Mugilogobius chulae</name>
    <name type="common">yellowstripe goby</name>
    <dbReference type="NCBI Taxonomy" id="88201"/>
    <lineage>
        <taxon>Eukaryota</taxon>
        <taxon>Metazoa</taxon>
        <taxon>Chordata</taxon>
        <taxon>Craniata</taxon>
        <taxon>Vertebrata</taxon>
        <taxon>Euteleostomi</taxon>
        <taxon>Actinopterygii</taxon>
        <taxon>Neopterygii</taxon>
        <taxon>Teleostei</taxon>
        <taxon>Neoteleostei</taxon>
        <taxon>Acanthomorphata</taxon>
        <taxon>Gobiaria</taxon>
        <taxon>Gobiiformes</taxon>
        <taxon>Gobioidei</taxon>
        <taxon>Gobiidae</taxon>
        <taxon>Gobionellinae</taxon>
        <taxon>Mugilogobius</taxon>
    </lineage>
</organism>
<evidence type="ECO:0000313" key="2">
    <source>
        <dbReference type="Proteomes" id="UP001460270"/>
    </source>
</evidence>
<dbReference type="Proteomes" id="UP001460270">
    <property type="component" value="Unassembled WGS sequence"/>
</dbReference>
<sequence>MSVCGKVYKELSVVLKTSQSVGEFSGKVYKELSVVLKTCQSIGNWKLFSKRLLVNQELSVVLKTSIRSSKPAQADKLGVGEKRPHAPFNIARLLGNQKRQPPTHSASAWAHEHSESRNPHLIFFAFGVNNCVTMTTTPPDIATFVNLRLETRA</sequence>
<comment type="caution">
    <text evidence="1">The sequence shown here is derived from an EMBL/GenBank/DDBJ whole genome shotgun (WGS) entry which is preliminary data.</text>
</comment>
<dbReference type="AlphaFoldDB" id="A0AAW0MSX0"/>
<gene>
    <name evidence="1" type="ORF">WMY93_027442</name>
</gene>
<proteinExistence type="predicted"/>
<name>A0AAW0MSX0_9GOBI</name>
<evidence type="ECO:0000313" key="1">
    <source>
        <dbReference type="EMBL" id="KAK7884319.1"/>
    </source>
</evidence>
<protein>
    <submittedName>
        <fullName evidence="1">Uncharacterized protein</fullName>
    </submittedName>
</protein>
<accession>A0AAW0MSX0</accession>
<dbReference type="EMBL" id="JBBPFD010000020">
    <property type="protein sequence ID" value="KAK7884319.1"/>
    <property type="molecule type" value="Genomic_DNA"/>
</dbReference>